<dbReference type="InterPro" id="IPR003863">
    <property type="entry name" value="DUF220"/>
</dbReference>
<evidence type="ECO:0000256" key="1">
    <source>
        <dbReference type="SAM" id="MobiDB-lite"/>
    </source>
</evidence>
<feature type="compositionally biased region" description="Basic and acidic residues" evidence="1">
    <location>
        <begin position="236"/>
        <end position="247"/>
    </location>
</feature>
<evidence type="ECO:0000259" key="2">
    <source>
        <dbReference type="Pfam" id="PF02713"/>
    </source>
</evidence>
<dbReference type="InterPro" id="IPR023393">
    <property type="entry name" value="START-like_dom_sf"/>
</dbReference>
<reference evidence="4 5" key="1">
    <citation type="submission" date="2016-03" db="EMBL/GenBank/DDBJ databases">
        <title>Mechanisms controlling the formation of the plant cell surface in tip-growing cells are functionally conserved among land plants.</title>
        <authorList>
            <person name="Honkanen S."/>
            <person name="Jones V.A."/>
            <person name="Morieri G."/>
            <person name="Champion C."/>
            <person name="Hetherington A.J."/>
            <person name="Kelly S."/>
            <person name="Saint-Marcoux D."/>
            <person name="Proust H."/>
            <person name="Prescott H."/>
            <person name="Dolan L."/>
        </authorList>
    </citation>
    <scope>NUCLEOTIDE SEQUENCE [LARGE SCALE GENOMIC DNA]</scope>
    <source>
        <strain evidence="5">cv. Tak-1 and cv. Tak-2</strain>
        <tissue evidence="4">Whole gametophyte</tissue>
    </source>
</reference>
<dbReference type="Proteomes" id="UP001162541">
    <property type="component" value="Chromosome 7"/>
</dbReference>
<dbReference type="PANTHER" id="PTHR31385:SF15">
    <property type="entry name" value="COENZYME Q-BINDING PROTEIN COQ10 START DOMAIN-CONTAINING PROTEIN"/>
    <property type="match status" value="1"/>
</dbReference>
<proteinExistence type="predicted"/>
<dbReference type="SUPFAM" id="SSF55961">
    <property type="entry name" value="Bet v1-like"/>
    <property type="match status" value="1"/>
</dbReference>
<sequence length="259" mass="29237">MASTEEKQLEGVEKGGLEYLSDETWVPTSTVHAPPQVKVTEPSGSFCRIESRFSVSLPPDDVFDIIIDPNNRRVFKNVKEVTYRKVLEDDGNRQLVEVEQLGRWKFLVFSGTFACRVFVEQNRKEHTMHYDLARQGMMKKFQGSWKIEPKYETETGSSASERGEKSASTGRLIGSWVSLQQTVQPALIPPWPLSNYVRGVCGQIIKDVCADLQLEAIRLAELKAKSEVKSSSSQGKEVEGYPSKTDDKEETLEQVQNTE</sequence>
<organism evidence="4 5">
    <name type="scientific">Marchantia polymorpha subsp. ruderalis</name>
    <dbReference type="NCBI Taxonomy" id="1480154"/>
    <lineage>
        <taxon>Eukaryota</taxon>
        <taxon>Viridiplantae</taxon>
        <taxon>Streptophyta</taxon>
        <taxon>Embryophyta</taxon>
        <taxon>Marchantiophyta</taxon>
        <taxon>Marchantiopsida</taxon>
        <taxon>Marchantiidae</taxon>
        <taxon>Marchantiales</taxon>
        <taxon>Marchantiaceae</taxon>
        <taxon>Marchantia</taxon>
    </lineage>
</organism>
<keyword evidence="5" id="KW-1185">Reference proteome</keyword>
<gene>
    <name evidence="4" type="ORF">AXG93_2035s1670</name>
    <name evidence="3" type="ORF">Mp_7g12310</name>
</gene>
<dbReference type="EMBL" id="LVLJ01003074">
    <property type="protein sequence ID" value="OAE22783.1"/>
    <property type="molecule type" value="Genomic_DNA"/>
</dbReference>
<name>A0A176VQW5_MARPO</name>
<dbReference type="EMBL" id="AP019872">
    <property type="protein sequence ID" value="BBN17144.1"/>
    <property type="molecule type" value="Genomic_DNA"/>
</dbReference>
<accession>A0A176VQW5</accession>
<feature type="domain" description="DUF220" evidence="2">
    <location>
        <begin position="110"/>
        <end position="151"/>
    </location>
</feature>
<dbReference type="Pfam" id="PF02713">
    <property type="entry name" value="DUF220"/>
    <property type="match status" value="1"/>
</dbReference>
<dbReference type="EMBL" id="AP019872">
    <property type="protein sequence ID" value="BBN17142.1"/>
    <property type="molecule type" value="Genomic_DNA"/>
</dbReference>
<feature type="region of interest" description="Disordered" evidence="1">
    <location>
        <begin position="224"/>
        <end position="259"/>
    </location>
</feature>
<dbReference type="PANTHER" id="PTHR31385">
    <property type="entry name" value="PUTATIVE (DUF220)-RELATED"/>
    <property type="match status" value="1"/>
</dbReference>
<protein>
    <recommendedName>
        <fullName evidence="2">DUF220 domain-containing protein</fullName>
    </recommendedName>
</protein>
<evidence type="ECO:0000313" key="4">
    <source>
        <dbReference type="EMBL" id="OAE22783.1"/>
    </source>
</evidence>
<dbReference type="Proteomes" id="UP000077202">
    <property type="component" value="Unassembled WGS sequence"/>
</dbReference>
<reference evidence="6" key="3">
    <citation type="journal article" date="2020" name="Curr. Biol.">
        <title>Chromatin organization in early land plants reveals an ancestral association between H3K27me3, transposons, and constitutive heterochromatin.</title>
        <authorList>
            <person name="Montgomery S.A."/>
            <person name="Tanizawa Y."/>
            <person name="Galik B."/>
            <person name="Wang N."/>
            <person name="Ito T."/>
            <person name="Mochizuki T."/>
            <person name="Akimcheva S."/>
            <person name="Bowman J.L."/>
            <person name="Cognat V."/>
            <person name="Marechal-Drouard L."/>
            <person name="Ekker H."/>
            <person name="Hong S.F."/>
            <person name="Kohchi T."/>
            <person name="Lin S.S."/>
            <person name="Liu L.D."/>
            <person name="Nakamura Y."/>
            <person name="Valeeva L.R."/>
            <person name="Shakirov E.V."/>
            <person name="Shippen D.E."/>
            <person name="Wei W.L."/>
            <person name="Yagura M."/>
            <person name="Yamaoka S."/>
            <person name="Yamato K.T."/>
            <person name="Liu C."/>
            <person name="Berger F."/>
        </authorList>
    </citation>
    <scope>NUCLEOTIDE SEQUENCE [LARGE SCALE GENOMIC DNA]</scope>
    <source>
        <strain evidence="6">Tak-1</strain>
    </source>
</reference>
<dbReference type="Gene3D" id="3.30.530.20">
    <property type="match status" value="1"/>
</dbReference>
<dbReference type="EMBL" id="AP019872">
    <property type="protein sequence ID" value="BBN17143.1"/>
    <property type="molecule type" value="Genomic_DNA"/>
</dbReference>
<dbReference type="AlphaFoldDB" id="A0A176VQW5"/>
<evidence type="ECO:0000313" key="3">
    <source>
        <dbReference type="EMBL" id="BBN17142.1"/>
    </source>
</evidence>
<reference evidence="3" key="2">
    <citation type="journal article" date="2019" name="Curr. Biol.">
        <title>Chromatin organization in early land plants reveals an ancestral association between H3K27me3, transposons, and constitutive heterochromatin.</title>
        <authorList>
            <person name="Montgomery S.A."/>
            <person name="Tanizawa Y."/>
            <person name="Galik B."/>
            <person name="Wang N."/>
            <person name="Ito T."/>
            <person name="Mochizuki T."/>
            <person name="Akimcheva S."/>
            <person name="Bowman J."/>
            <person name="Cognat V."/>
            <person name="Drouard L."/>
            <person name="Ekker H."/>
            <person name="Houng S."/>
            <person name="Kohchi T."/>
            <person name="Lin S."/>
            <person name="Liu L.D."/>
            <person name="Nakamura Y."/>
            <person name="Valeeva L.R."/>
            <person name="Shakirov E.V."/>
            <person name="Shippen D.E."/>
            <person name="Wei W."/>
            <person name="Yagura M."/>
            <person name="Yamaoka S."/>
            <person name="Yamato K.T."/>
            <person name="Liu C."/>
            <person name="Berger F."/>
        </authorList>
    </citation>
    <scope>NUCLEOTIDE SEQUENCE [LARGE SCALE GENOMIC DNA]</scope>
    <source>
        <strain evidence="3">Tak-1</strain>
    </source>
</reference>
<evidence type="ECO:0000313" key="5">
    <source>
        <dbReference type="Proteomes" id="UP000077202"/>
    </source>
</evidence>
<evidence type="ECO:0000313" key="6">
    <source>
        <dbReference type="Proteomes" id="UP001162541"/>
    </source>
</evidence>